<accession>A0AAI9SYF0</accession>
<proteinExistence type="predicted"/>
<comment type="caution">
    <text evidence="3">The sequence shown here is derived from an EMBL/GenBank/DDBJ whole genome shotgun (WGS) entry which is preliminary data.</text>
</comment>
<organism evidence="3 4">
    <name type="scientific">Candida oxycetoniae</name>
    <dbReference type="NCBI Taxonomy" id="497107"/>
    <lineage>
        <taxon>Eukaryota</taxon>
        <taxon>Fungi</taxon>
        <taxon>Dikarya</taxon>
        <taxon>Ascomycota</taxon>
        <taxon>Saccharomycotina</taxon>
        <taxon>Pichiomycetes</taxon>
        <taxon>Debaryomycetaceae</taxon>
        <taxon>Candida/Lodderomyces clade</taxon>
        <taxon>Candida</taxon>
    </lineage>
</organism>
<evidence type="ECO:0000256" key="2">
    <source>
        <dbReference type="SAM" id="SignalP"/>
    </source>
</evidence>
<dbReference type="RefSeq" id="XP_049181196.1">
    <property type="nucleotide sequence ID" value="XM_049322892.1"/>
</dbReference>
<name>A0AAI9SYF0_9ASCO</name>
<dbReference type="GeneID" id="73379355"/>
<feature type="signal peptide" evidence="2">
    <location>
        <begin position="1"/>
        <end position="15"/>
    </location>
</feature>
<dbReference type="EMBL" id="JAHUZD010000031">
    <property type="protein sequence ID" value="KAI3405451.2"/>
    <property type="molecule type" value="Genomic_DNA"/>
</dbReference>
<reference evidence="3" key="1">
    <citation type="journal article" date="2022" name="DNA Res.">
        <title>Genome analysis of five recently described species of the CUG-Ser clade uncovers Candida theae as a new hybrid lineage with pathogenic potential in the Candida parapsilosis species complex.</title>
        <authorList>
            <person name="Mixao V."/>
            <person name="Del Olmo V."/>
            <person name="Hegedusova E."/>
            <person name="Saus E."/>
            <person name="Pryszcz L."/>
            <person name="Cillingova A."/>
            <person name="Nosek J."/>
            <person name="Gabaldon T."/>
        </authorList>
    </citation>
    <scope>NUCLEOTIDE SEQUENCE</scope>
    <source>
        <strain evidence="3">CBS 10844</strain>
    </source>
</reference>
<gene>
    <name evidence="3" type="ORF">KGF56_001738</name>
</gene>
<keyword evidence="4" id="KW-1185">Reference proteome</keyword>
<evidence type="ECO:0000313" key="3">
    <source>
        <dbReference type="EMBL" id="KAI3405451.2"/>
    </source>
</evidence>
<protein>
    <submittedName>
        <fullName evidence="3">Uncharacterized protein</fullName>
    </submittedName>
</protein>
<evidence type="ECO:0000256" key="1">
    <source>
        <dbReference type="SAM" id="MobiDB-lite"/>
    </source>
</evidence>
<dbReference type="AlphaFoldDB" id="A0AAI9SYF0"/>
<feature type="chain" id="PRO_5042520647" evidence="2">
    <location>
        <begin position="16"/>
        <end position="212"/>
    </location>
</feature>
<evidence type="ECO:0000313" key="4">
    <source>
        <dbReference type="Proteomes" id="UP001202479"/>
    </source>
</evidence>
<feature type="region of interest" description="Disordered" evidence="1">
    <location>
        <begin position="160"/>
        <end position="191"/>
    </location>
</feature>
<keyword evidence="2" id="KW-0732">Signal</keyword>
<dbReference type="Proteomes" id="UP001202479">
    <property type="component" value="Unassembled WGS sequence"/>
</dbReference>
<sequence>MKVLTLALFASAALANLDILKRADTPNLCDSQVCLDAGKHLDDNCNSDVDNLLSCICSIDVDNDYWNKMTDCVNGCGYQQATNSAISNSELRQMYCDAAKVYSSLSTELSNQSGTESATNSIDFSAIMSDLSNAATASESKDPSSAIAAILNTLSALSTEGTESSGSGSSTTNSQSGSSASTTPGSSTTGSSNIAATIGCGSLISLVLLSIL</sequence>